<dbReference type="Proteomes" id="UP001611263">
    <property type="component" value="Unassembled WGS sequence"/>
</dbReference>
<evidence type="ECO:0000313" key="2">
    <source>
        <dbReference type="EMBL" id="MFI1461608.1"/>
    </source>
</evidence>
<dbReference type="EMBL" id="JBIRUQ010000002">
    <property type="protein sequence ID" value="MFI1461608.1"/>
    <property type="molecule type" value="Genomic_DNA"/>
</dbReference>
<accession>A0ABW7TPL4</accession>
<organism evidence="2 3">
    <name type="scientific">Nocardia carnea</name>
    <dbReference type="NCBI Taxonomy" id="37328"/>
    <lineage>
        <taxon>Bacteria</taxon>
        <taxon>Bacillati</taxon>
        <taxon>Actinomycetota</taxon>
        <taxon>Actinomycetes</taxon>
        <taxon>Mycobacteriales</taxon>
        <taxon>Nocardiaceae</taxon>
        <taxon>Nocardia</taxon>
    </lineage>
</organism>
<proteinExistence type="predicted"/>
<dbReference type="GeneID" id="93509719"/>
<feature type="region of interest" description="Disordered" evidence="1">
    <location>
        <begin position="92"/>
        <end position="173"/>
    </location>
</feature>
<comment type="caution">
    <text evidence="2">The sequence shown here is derived from an EMBL/GenBank/DDBJ whole genome shotgun (WGS) entry which is preliminary data.</text>
</comment>
<evidence type="ECO:0000313" key="3">
    <source>
        <dbReference type="Proteomes" id="UP001611263"/>
    </source>
</evidence>
<protein>
    <submittedName>
        <fullName evidence="2">Uncharacterized protein</fullName>
    </submittedName>
</protein>
<dbReference type="RefSeq" id="WP_231508638.1">
    <property type="nucleotide sequence ID" value="NZ_JBIRUQ010000002.1"/>
</dbReference>
<gene>
    <name evidence="2" type="ORF">ACH4WX_12895</name>
</gene>
<sequence length="173" mass="17653">MTGTDYRQPEGIAEFAEELRLLAEAVLERVEPVLRDAAADDKPEWGNCTWCPLCAAAALVRGEQHEVLATVAAHGTAIVTILREALAGEPVDPVMPNGHGAGSAAAHGRSGTGHQHGHGTAADSGDQPPAGESTAAADDREARPDTGAPAEPTAGAAASGRSRYVGIPITIKP</sequence>
<feature type="compositionally biased region" description="Low complexity" evidence="1">
    <location>
        <begin position="102"/>
        <end position="113"/>
    </location>
</feature>
<reference evidence="2 3" key="1">
    <citation type="submission" date="2024-10" db="EMBL/GenBank/DDBJ databases">
        <title>The Natural Products Discovery Center: Release of the First 8490 Sequenced Strains for Exploring Actinobacteria Biosynthetic Diversity.</title>
        <authorList>
            <person name="Kalkreuter E."/>
            <person name="Kautsar S.A."/>
            <person name="Yang D."/>
            <person name="Bader C.D."/>
            <person name="Teijaro C.N."/>
            <person name="Fluegel L."/>
            <person name="Davis C.M."/>
            <person name="Simpson J.R."/>
            <person name="Lauterbach L."/>
            <person name="Steele A.D."/>
            <person name="Gui C."/>
            <person name="Meng S."/>
            <person name="Li G."/>
            <person name="Viehrig K."/>
            <person name="Ye F."/>
            <person name="Su P."/>
            <person name="Kiefer A.F."/>
            <person name="Nichols A."/>
            <person name="Cepeda A.J."/>
            <person name="Yan W."/>
            <person name="Fan B."/>
            <person name="Jiang Y."/>
            <person name="Adhikari A."/>
            <person name="Zheng C.-J."/>
            <person name="Schuster L."/>
            <person name="Cowan T.M."/>
            <person name="Smanski M.J."/>
            <person name="Chevrette M.G."/>
            <person name="De Carvalho L.P.S."/>
            <person name="Shen B."/>
        </authorList>
    </citation>
    <scope>NUCLEOTIDE SEQUENCE [LARGE SCALE GENOMIC DNA]</scope>
    <source>
        <strain evidence="2 3">NPDC020568</strain>
    </source>
</reference>
<name>A0ABW7TPL4_9NOCA</name>
<keyword evidence="3" id="KW-1185">Reference proteome</keyword>
<feature type="compositionally biased region" description="Low complexity" evidence="1">
    <location>
        <begin position="146"/>
        <end position="158"/>
    </location>
</feature>
<evidence type="ECO:0000256" key="1">
    <source>
        <dbReference type="SAM" id="MobiDB-lite"/>
    </source>
</evidence>